<name>A0ABP8AU13_9MICO</name>
<dbReference type="Gene3D" id="1.10.10.10">
    <property type="entry name" value="Winged helix-like DNA-binding domain superfamily/Winged helix DNA-binding domain"/>
    <property type="match status" value="1"/>
</dbReference>
<dbReference type="InterPro" id="IPR036388">
    <property type="entry name" value="WH-like_DNA-bd_sf"/>
</dbReference>
<dbReference type="EMBL" id="BAABBX010000015">
    <property type="protein sequence ID" value="GAA4190036.1"/>
    <property type="molecule type" value="Genomic_DNA"/>
</dbReference>
<dbReference type="CDD" id="cd00090">
    <property type="entry name" value="HTH_ARSR"/>
    <property type="match status" value="1"/>
</dbReference>
<dbReference type="Pfam" id="PF12840">
    <property type="entry name" value="HTH_20"/>
    <property type="match status" value="1"/>
</dbReference>
<reference evidence="3" key="1">
    <citation type="journal article" date="2019" name="Int. J. Syst. Evol. Microbiol.">
        <title>The Global Catalogue of Microorganisms (GCM) 10K type strain sequencing project: providing services to taxonomists for standard genome sequencing and annotation.</title>
        <authorList>
            <consortium name="The Broad Institute Genomics Platform"/>
            <consortium name="The Broad Institute Genome Sequencing Center for Infectious Disease"/>
            <person name="Wu L."/>
            <person name="Ma J."/>
        </authorList>
    </citation>
    <scope>NUCLEOTIDE SEQUENCE [LARGE SCALE GENOMIC DNA]</scope>
    <source>
        <strain evidence="3">JCM 17593</strain>
    </source>
</reference>
<dbReference type="PANTHER" id="PTHR38600">
    <property type="entry name" value="TRANSCRIPTIONAL REGULATORY PROTEIN"/>
    <property type="match status" value="1"/>
</dbReference>
<proteinExistence type="predicted"/>
<comment type="caution">
    <text evidence="2">The sequence shown here is derived from an EMBL/GenBank/DDBJ whole genome shotgun (WGS) entry which is preliminary data.</text>
</comment>
<dbReference type="InterPro" id="IPR001845">
    <property type="entry name" value="HTH_ArsR_DNA-bd_dom"/>
</dbReference>
<gene>
    <name evidence="2" type="ORF">GCM10022288_18690</name>
</gene>
<protein>
    <recommendedName>
        <fullName evidence="1">HTH arsR-type domain-containing protein</fullName>
    </recommendedName>
</protein>
<accession>A0ABP8AU13</accession>
<dbReference type="NCBIfam" id="NF033788">
    <property type="entry name" value="HTH_metalloreg"/>
    <property type="match status" value="1"/>
</dbReference>
<dbReference type="PRINTS" id="PR00778">
    <property type="entry name" value="HTHARSR"/>
</dbReference>
<evidence type="ECO:0000313" key="3">
    <source>
        <dbReference type="Proteomes" id="UP001500213"/>
    </source>
</evidence>
<dbReference type="SMART" id="SM00418">
    <property type="entry name" value="HTH_ARSR"/>
    <property type="match status" value="1"/>
</dbReference>
<sequence>MVARTRESIRYARTREMRAARSAPGPLDIRAHVPILKHMLNHSDTLDRAFQALADPSRRAMVERLARGPASVSELAAPLAMTMAAVLQHLRVLEASGLVTTAKQGRVRTCAVDVEAFGAVQSWIDARRREWESRLDRLTRHLIDHPEMPSRKDPK</sequence>
<keyword evidence="3" id="KW-1185">Reference proteome</keyword>
<organism evidence="2 3">
    <name type="scientific">Gryllotalpicola kribbensis</name>
    <dbReference type="NCBI Taxonomy" id="993084"/>
    <lineage>
        <taxon>Bacteria</taxon>
        <taxon>Bacillati</taxon>
        <taxon>Actinomycetota</taxon>
        <taxon>Actinomycetes</taxon>
        <taxon>Micrococcales</taxon>
        <taxon>Microbacteriaceae</taxon>
        <taxon>Gryllotalpicola</taxon>
    </lineage>
</organism>
<dbReference type="PANTHER" id="PTHR38600:SF2">
    <property type="entry name" value="SLL0088 PROTEIN"/>
    <property type="match status" value="1"/>
</dbReference>
<dbReference type="InterPro" id="IPR011991">
    <property type="entry name" value="ArsR-like_HTH"/>
</dbReference>
<evidence type="ECO:0000259" key="1">
    <source>
        <dbReference type="PROSITE" id="PS50987"/>
    </source>
</evidence>
<dbReference type="SUPFAM" id="SSF46785">
    <property type="entry name" value="Winged helix' DNA-binding domain"/>
    <property type="match status" value="1"/>
</dbReference>
<dbReference type="InterPro" id="IPR036390">
    <property type="entry name" value="WH_DNA-bd_sf"/>
</dbReference>
<dbReference type="PROSITE" id="PS50987">
    <property type="entry name" value="HTH_ARSR_2"/>
    <property type="match status" value="1"/>
</dbReference>
<dbReference type="Proteomes" id="UP001500213">
    <property type="component" value="Unassembled WGS sequence"/>
</dbReference>
<evidence type="ECO:0000313" key="2">
    <source>
        <dbReference type="EMBL" id="GAA4190036.1"/>
    </source>
</evidence>
<feature type="domain" description="HTH arsR-type" evidence="1">
    <location>
        <begin position="40"/>
        <end position="150"/>
    </location>
</feature>